<proteinExistence type="predicted"/>
<dbReference type="AlphaFoldDB" id="A0A6G9YJL3"/>
<reference evidence="2 3" key="1">
    <citation type="journal article" date="2019" name="ACS Chem. Biol.">
        <title>Identification and Mobilization of a Cryptic Antibiotic Biosynthesis Gene Locus from a Human-Pathogenic Nocardia Isolate.</title>
        <authorList>
            <person name="Herisse M."/>
            <person name="Ishida K."/>
            <person name="Porter J.L."/>
            <person name="Howden B."/>
            <person name="Hertweck C."/>
            <person name="Stinear T.P."/>
            <person name="Pidot S.J."/>
        </authorList>
    </citation>
    <scope>NUCLEOTIDE SEQUENCE [LARGE SCALE GENOMIC DNA]</scope>
    <source>
        <strain evidence="2 3">AUSMDU00012717</strain>
    </source>
</reference>
<keyword evidence="2" id="KW-0670">Pyruvate</keyword>
<dbReference type="Proteomes" id="UP000503540">
    <property type="component" value="Chromosome"/>
</dbReference>
<dbReference type="GO" id="GO:0016853">
    <property type="term" value="F:isomerase activity"/>
    <property type="evidence" value="ECO:0007669"/>
    <property type="project" value="UniProtKB-KW"/>
</dbReference>
<dbReference type="SUPFAM" id="SSF55718">
    <property type="entry name" value="SCP-like"/>
    <property type="match status" value="1"/>
</dbReference>
<dbReference type="NCBIfam" id="TIGR03083">
    <property type="entry name" value="maleylpyruvate isomerase family mycothiol-dependent enzyme"/>
    <property type="match status" value="1"/>
</dbReference>
<name>A0A6G9YJL3_9NOCA</name>
<keyword evidence="2" id="KW-0413">Isomerase</keyword>
<dbReference type="Pfam" id="PF11716">
    <property type="entry name" value="MDMPI_N"/>
    <property type="match status" value="1"/>
</dbReference>
<gene>
    <name evidence="2" type="ORF">F5544_27640</name>
</gene>
<dbReference type="Gene3D" id="1.20.120.450">
    <property type="entry name" value="dinb family like domain"/>
    <property type="match status" value="1"/>
</dbReference>
<dbReference type="EMBL" id="CP046172">
    <property type="protein sequence ID" value="QIS13381.1"/>
    <property type="molecule type" value="Genomic_DNA"/>
</dbReference>
<dbReference type="InterPro" id="IPR017517">
    <property type="entry name" value="Maleyloyr_isom"/>
</dbReference>
<dbReference type="KEGG" id="nah:F5544_27640"/>
<feature type="domain" description="Mycothiol-dependent maleylpyruvate isomerase metal-binding" evidence="1">
    <location>
        <begin position="9"/>
        <end position="140"/>
    </location>
</feature>
<organism evidence="2 3">
    <name type="scientific">Nocardia arthritidis</name>
    <dbReference type="NCBI Taxonomy" id="228602"/>
    <lineage>
        <taxon>Bacteria</taxon>
        <taxon>Bacillati</taxon>
        <taxon>Actinomycetota</taxon>
        <taxon>Actinomycetes</taxon>
        <taxon>Mycobacteriales</taxon>
        <taxon>Nocardiaceae</taxon>
        <taxon>Nocardia</taxon>
    </lineage>
</organism>
<dbReference type="InterPro" id="IPR024344">
    <property type="entry name" value="MDMPI_metal-binding"/>
</dbReference>
<dbReference type="SUPFAM" id="SSF109854">
    <property type="entry name" value="DinB/YfiT-like putative metalloenzymes"/>
    <property type="match status" value="1"/>
</dbReference>
<protein>
    <submittedName>
        <fullName evidence="2">Maleylpyruvate isomerase family mycothiol-dependent enzyme</fullName>
    </submittedName>
</protein>
<evidence type="ECO:0000313" key="3">
    <source>
        <dbReference type="Proteomes" id="UP000503540"/>
    </source>
</evidence>
<evidence type="ECO:0000259" key="1">
    <source>
        <dbReference type="Pfam" id="PF11716"/>
    </source>
</evidence>
<keyword evidence="3" id="KW-1185">Reference proteome</keyword>
<sequence>MDPVADAVRTMARRFAELAAAAPDQNRSVAATPGWSIGDVLGHVAMEPSRYRELALGRGEWPARAAELPAFNAEQIRTLPTRDPEKLAARLIADTDDFLETVAAGGPDLTMMFDGDQRIRADRARGTLLAEFIVHGHDIAATLGRPWSIDPAHVPIVMDGLTQVIPGWVDPARSGGHTASYELRLRGLNRYFFRFTAGQVTIGEPGPVDVHISAEPVTLLLLNYGRLAPWKPALTGKVLAWGRKPWLALGFNRRFLPA</sequence>
<dbReference type="InterPro" id="IPR034660">
    <property type="entry name" value="DinB/YfiT-like"/>
</dbReference>
<dbReference type="GO" id="GO:0046872">
    <property type="term" value="F:metal ion binding"/>
    <property type="evidence" value="ECO:0007669"/>
    <property type="project" value="InterPro"/>
</dbReference>
<dbReference type="InterPro" id="IPR036527">
    <property type="entry name" value="SCP2_sterol-bd_dom_sf"/>
</dbReference>
<dbReference type="RefSeq" id="WP_167475930.1">
    <property type="nucleotide sequence ID" value="NZ_CP046172.1"/>
</dbReference>
<accession>A0A6G9YJL3</accession>
<evidence type="ECO:0000313" key="2">
    <source>
        <dbReference type="EMBL" id="QIS13381.1"/>
    </source>
</evidence>